<dbReference type="AlphaFoldDB" id="A0A8T4H843"/>
<evidence type="ECO:0000313" key="1">
    <source>
        <dbReference type="EMBL" id="MBP3942445.1"/>
    </source>
</evidence>
<dbReference type="InterPro" id="IPR001087">
    <property type="entry name" value="GDSL"/>
</dbReference>
<sequence>MKRYQYFLGLAALLFTVSCQPTLDEYKPEGNASVDFKHFIAVGNSLTSGYADGGLSRAGQEVAFPNLMAKSMAEVGGGEFRTPLFTEEQRNGSGYIRLKDLVNGNPVTEAVTSNLAYRAPKLLTKYTDPIENLGVPGMRLDFAFAPGVGTTAGNMYFERLLKEGTSPAYTYFTHATSQDHTFFSFWLGNNDVLLFATNGGVTTDATNRITTTAEFRQHYTNFINALTAKGQKGVVATIPEVTATPHFTTVTRAALLQAVNANTTTKVENIYISTKAGTRPATDDDFFLLPFSSKGLLGSTTAANPYPYGLHPNKPVEDMYVLDKAEAEEVKQRTKEFNTIIKEVAEQKGLALADAHAYLNQVKAGIFINGIQLSARFIQGNVFSLDGIHLTPMGNALLANLFIDAINKEYNTRLTRVDFTKFRGVIYP</sequence>
<keyword evidence="2" id="KW-1185">Reference proteome</keyword>
<dbReference type="Proteomes" id="UP000679691">
    <property type="component" value="Unassembled WGS sequence"/>
</dbReference>
<organism evidence="1 2">
    <name type="scientific">Rhinopithecimicrobium faecis</name>
    <dbReference type="NCBI Taxonomy" id="2820698"/>
    <lineage>
        <taxon>Bacteria</taxon>
        <taxon>Pseudomonadati</taxon>
        <taxon>Bacteroidota</taxon>
        <taxon>Sphingobacteriia</taxon>
        <taxon>Sphingobacteriales</taxon>
        <taxon>Sphingobacteriaceae</taxon>
        <taxon>Rhinopithecimicrobium</taxon>
    </lineage>
</organism>
<dbReference type="Pfam" id="PF00657">
    <property type="entry name" value="Lipase_GDSL"/>
    <property type="match status" value="1"/>
</dbReference>
<comment type="caution">
    <text evidence="1">The sequence shown here is derived from an EMBL/GenBank/DDBJ whole genome shotgun (WGS) entry which is preliminary data.</text>
</comment>
<dbReference type="PROSITE" id="PS51257">
    <property type="entry name" value="PROKAR_LIPOPROTEIN"/>
    <property type="match status" value="1"/>
</dbReference>
<dbReference type="EMBL" id="JAGKSB010000002">
    <property type="protein sequence ID" value="MBP3942445.1"/>
    <property type="molecule type" value="Genomic_DNA"/>
</dbReference>
<proteinExistence type="predicted"/>
<evidence type="ECO:0000313" key="2">
    <source>
        <dbReference type="Proteomes" id="UP000679691"/>
    </source>
</evidence>
<gene>
    <name evidence="1" type="ORF">J5U18_02510</name>
</gene>
<dbReference type="InterPro" id="IPR036514">
    <property type="entry name" value="SGNH_hydro_sf"/>
</dbReference>
<name>A0A8T4H843_9SPHI</name>
<dbReference type="Gene3D" id="3.40.50.1110">
    <property type="entry name" value="SGNH hydrolase"/>
    <property type="match status" value="2"/>
</dbReference>
<protein>
    <submittedName>
        <fullName evidence="1">G-D-S-L family lipolytic protein</fullName>
    </submittedName>
</protein>
<dbReference type="GO" id="GO:0016788">
    <property type="term" value="F:hydrolase activity, acting on ester bonds"/>
    <property type="evidence" value="ECO:0007669"/>
    <property type="project" value="InterPro"/>
</dbReference>
<accession>A0A8T4H843</accession>
<reference evidence="1" key="1">
    <citation type="submission" date="2021-03" db="EMBL/GenBank/DDBJ databases">
        <authorList>
            <person name="Lu T."/>
            <person name="Wang Q."/>
            <person name="Han X."/>
        </authorList>
    </citation>
    <scope>NUCLEOTIDE SEQUENCE</scope>
    <source>
        <strain evidence="1">WQ 2009</strain>
    </source>
</reference>
<dbReference type="SUPFAM" id="SSF52266">
    <property type="entry name" value="SGNH hydrolase"/>
    <property type="match status" value="1"/>
</dbReference>